<feature type="domain" description="Peptidase M24" evidence="1">
    <location>
        <begin position="149"/>
        <end position="351"/>
    </location>
</feature>
<dbReference type="EMBL" id="CP009211">
    <property type="protein sequence ID" value="AIJ33555.1"/>
    <property type="molecule type" value="Genomic_DNA"/>
</dbReference>
<dbReference type="RefSeq" id="WP_038590581.1">
    <property type="nucleotide sequence ID" value="NZ_CP009211.1"/>
</dbReference>
<dbReference type="InterPro" id="IPR050659">
    <property type="entry name" value="Peptidase_M24B"/>
</dbReference>
<dbReference type="OrthoDB" id="9806388at2"/>
<keyword evidence="5" id="KW-1185">Reference proteome</keyword>
<dbReference type="AlphaFoldDB" id="A0A076NPA3"/>
<keyword evidence="4" id="KW-0378">Hydrolase</keyword>
<dbReference type="InterPro" id="IPR000587">
    <property type="entry name" value="Creatinase_N"/>
</dbReference>
<evidence type="ECO:0000259" key="2">
    <source>
        <dbReference type="Pfam" id="PF01321"/>
    </source>
</evidence>
<reference evidence="4 6" key="2">
    <citation type="submission" date="2017-06" db="EMBL/GenBank/DDBJ databases">
        <authorList>
            <consortium name="Pathogen Informatics"/>
        </authorList>
    </citation>
    <scope>NUCLEOTIDE SEQUENCE [LARGE SCALE GENOMIC DNA]</scope>
    <source>
        <strain evidence="4 6">NCTC13015</strain>
    </source>
</reference>
<dbReference type="InterPro" id="IPR000994">
    <property type="entry name" value="Pept_M24"/>
</dbReference>
<dbReference type="GO" id="GO:0102009">
    <property type="term" value="F:proline dipeptidase activity"/>
    <property type="evidence" value="ECO:0007669"/>
    <property type="project" value="UniProtKB-EC"/>
</dbReference>
<reference evidence="3 5" key="1">
    <citation type="submission" date="2014-08" db="EMBL/GenBank/DDBJ databases">
        <title>Complete genome sequence of Corynebacterium imitans DSM 44264, isolated from a five-month-old boy with suspected pharyngeal diphtheria.</title>
        <authorList>
            <person name="Mollmann S."/>
            <person name="Albersmeier A."/>
            <person name="Ruckert C."/>
            <person name="Tauch A."/>
        </authorList>
    </citation>
    <scope>NUCLEOTIDE SEQUENCE [LARGE SCALE GENOMIC DNA]</scope>
    <source>
        <strain evidence="3 5">DSM 44264</strain>
    </source>
</reference>
<gene>
    <name evidence="4" type="primary">pepQ_1</name>
    <name evidence="3" type="ORF">CIMIT_06300</name>
    <name evidence="4" type="ORF">SAMEA4535761_01320</name>
</gene>
<dbReference type="HOGENOM" id="CLU_017266_4_1_11"/>
<keyword evidence="4" id="KW-0224">Dipeptidase</keyword>
<feature type="domain" description="Creatinase N-terminal" evidence="2">
    <location>
        <begin position="12"/>
        <end position="129"/>
    </location>
</feature>
<dbReference type="Gene3D" id="3.40.350.10">
    <property type="entry name" value="Creatinase/prolidase N-terminal domain"/>
    <property type="match status" value="1"/>
</dbReference>
<dbReference type="EC" id="3.4.13.9" evidence="4"/>
<dbReference type="InterPro" id="IPR029149">
    <property type="entry name" value="Creatin/AminoP/Spt16_N"/>
</dbReference>
<dbReference type="SUPFAM" id="SSF55920">
    <property type="entry name" value="Creatinase/aminopeptidase"/>
    <property type="match status" value="1"/>
</dbReference>
<proteinExistence type="predicted"/>
<dbReference type="EMBL" id="LT906467">
    <property type="protein sequence ID" value="SNV72133.1"/>
    <property type="molecule type" value="Genomic_DNA"/>
</dbReference>
<accession>A0A076NPA3</accession>
<dbReference type="KEGG" id="cii:CIMIT_06300"/>
<evidence type="ECO:0000313" key="5">
    <source>
        <dbReference type="Proteomes" id="UP000028780"/>
    </source>
</evidence>
<organism evidence="3 5">
    <name type="scientific">Corynebacterium imitans</name>
    <dbReference type="NCBI Taxonomy" id="156978"/>
    <lineage>
        <taxon>Bacteria</taxon>
        <taxon>Bacillati</taxon>
        <taxon>Actinomycetota</taxon>
        <taxon>Actinomycetes</taxon>
        <taxon>Mycobacteriales</taxon>
        <taxon>Corynebacteriaceae</taxon>
        <taxon>Corynebacterium</taxon>
    </lineage>
</organism>
<evidence type="ECO:0000313" key="3">
    <source>
        <dbReference type="EMBL" id="AIJ33555.1"/>
    </source>
</evidence>
<dbReference type="Proteomes" id="UP000215374">
    <property type="component" value="Chromosome 1"/>
</dbReference>
<dbReference type="PANTHER" id="PTHR46112">
    <property type="entry name" value="AMINOPEPTIDASE"/>
    <property type="match status" value="1"/>
</dbReference>
<evidence type="ECO:0000313" key="4">
    <source>
        <dbReference type="EMBL" id="SNV72133.1"/>
    </source>
</evidence>
<dbReference type="Proteomes" id="UP000028780">
    <property type="component" value="Chromosome"/>
</dbReference>
<keyword evidence="4" id="KW-0645">Protease</keyword>
<dbReference type="PANTHER" id="PTHR46112:SF3">
    <property type="entry name" value="AMINOPEPTIDASE YPDF"/>
    <property type="match status" value="1"/>
</dbReference>
<dbReference type="eggNOG" id="COG0006">
    <property type="taxonomic scope" value="Bacteria"/>
</dbReference>
<sequence>MTRIDQTTFAHRRQRAAQLVAAHSLGGLVVGTGAEFAYLTGSWASSHERLTALAIGPDGRAVLVAPLTDIASLGIPADSGVEVRGWQDGQDPYALAVEALDATKPVALDSSLTADHVFALQVLVPDTRLATDTLAELFMAKEDAELAELARAGAAIDRVHARVPELLVAGRTEAQVAEELDRLIMDEHEAVDFVIVGSGENGANPHHDFSERVLSRGDVVVVDLGGTLDSGYHSDCTRTYIVGGNTEDVDPEVLRAYDVLTQAHQAAVTAARPGITAGELDAVARGVIEQAGYGEYFTHRLGHGIGLAGHEAPFIIGGNDTELKTGMAFSIEPGIYLPGKWGMRLEDIVYLDDDGAVSLNNVARGLR</sequence>
<evidence type="ECO:0000313" key="6">
    <source>
        <dbReference type="Proteomes" id="UP000215374"/>
    </source>
</evidence>
<dbReference type="SUPFAM" id="SSF53092">
    <property type="entry name" value="Creatinase/prolidase N-terminal domain"/>
    <property type="match status" value="1"/>
</dbReference>
<protein>
    <submittedName>
        <fullName evidence="3">Peptidase M24</fullName>
    </submittedName>
    <submittedName>
        <fullName evidence="4">Putative dipeptidase</fullName>
        <ecNumber evidence="4">3.4.13.9</ecNumber>
    </submittedName>
</protein>
<name>A0A076NPA3_9CORY</name>
<evidence type="ECO:0000259" key="1">
    <source>
        <dbReference type="Pfam" id="PF00557"/>
    </source>
</evidence>
<dbReference type="Pfam" id="PF00557">
    <property type="entry name" value="Peptidase_M24"/>
    <property type="match status" value="1"/>
</dbReference>
<dbReference type="InterPro" id="IPR036005">
    <property type="entry name" value="Creatinase/aminopeptidase-like"/>
</dbReference>
<dbReference type="Pfam" id="PF01321">
    <property type="entry name" value="Creatinase_N"/>
    <property type="match status" value="1"/>
</dbReference>
<dbReference type="Gene3D" id="3.90.230.10">
    <property type="entry name" value="Creatinase/methionine aminopeptidase superfamily"/>
    <property type="match status" value="1"/>
</dbReference>
<dbReference type="STRING" id="156978.CIMIT_06300"/>